<dbReference type="Gene3D" id="1.25.40.20">
    <property type="entry name" value="Ankyrin repeat-containing domain"/>
    <property type="match status" value="4"/>
</dbReference>
<evidence type="ECO:0000256" key="4">
    <source>
        <dbReference type="SAM" id="MobiDB-lite"/>
    </source>
</evidence>
<feature type="repeat" description="ANK" evidence="3">
    <location>
        <begin position="1058"/>
        <end position="1090"/>
    </location>
</feature>
<evidence type="ECO:0000313" key="7">
    <source>
        <dbReference type="Proteomes" id="UP001610334"/>
    </source>
</evidence>
<feature type="repeat" description="ANK" evidence="3">
    <location>
        <begin position="345"/>
        <end position="377"/>
    </location>
</feature>
<sequence>MSQRHNFRRSVPQYTRQFKKWGFKKNSNDGTWKYVAHRREKRKREGKDPGQVWRNGKLIPESKIRKEISRHVPLLSQYWDSGETDPQTPEGLVVGTPGPEIDGAPSDDATNFMAMGWCQGLNFDFINLGASTLFQPPEGDRLQHQIELPDLDLAGFYSQANEDLPISSFDFGNATSRPGLPVSVTPANGSSYPQNISDSIIGDVVKETRLSLLHQSHTCDGQAHRDLLSLLEPITIGDVNSDLTRRAKAIFQAPDPENLVHYLNLCIYLSSNNLMSQTSTDSLVLLIAKSGSYWRLRTLLKSTTTTIEIFMSNLLTSAAAMGDIEICRMLIEAGADLDAPSGQTIRTTALHRALNCDKQTCVRMLLEAGADPNLAVHGKTPLHTACSNRNSLDMVHLLLQFGAHVNPLQDCARLTPLQMAVQMCDLELVRLLLERKANPNAFTTSKEGTALQIACNYSADASMVELLLGANADIDTRPGYQSDSRMHNHSSDSEDEYTSEDDMELSCTELSTSFKPSILIAAENQNWEVVQLLLEEGAAVNASLGKCPTEVLNLEVEDCTTTTLEEGVPAVFTPLQAAVRSENITMTRMLLTAGAQIDARPKGGYGHTALQICAMLGNERLIEILLRKGADINAPAGVYRGRTALQASAQHFDTKVLAIMLREGADVNAPPARQKGRTALQIAVAAGNTEGVRMLLRAGAEVNTEPKLTEGVTALQEAIRIKDLTIRDEILHLLLRAGAYTEVPKSQDSHAPLHVAVESGDQELTEKLLKKGAGAGLGYCAQTKLTPLQKASSEGREDLVQLLLHYGADVNYPAFKFGGRTALQAAAEHGHVSVVKVLLMYGAVIKSERAYYNGISAIEAAVELFLDKEPDIISSDPISKSKIIGLALNCWRCDVPMLELLLKGGADVNGCSSSPPGKSFLQTAVEIRGFQILQCLVSAGAEVNHRWKRDSAGSVTALQAAVSSRDIDKVHLLLERGADVNAPANSKGGKTALQMAVSQNYRTMVELLVHHGADINCLPSPQQGRTALQEAASSGSLQLTQYLLDHGADVNIPAAHFGGVTALQGAAIHGNIRIVMILLQAGAYINGAPAIEQGRNAISGAAENGRLDTLHLLLNYHPDTEEFEISKKQAAKLALANGHLAIGRFLLAYRKHSPNR</sequence>
<dbReference type="Proteomes" id="UP001610334">
    <property type="component" value="Unassembled WGS sequence"/>
</dbReference>
<dbReference type="Pfam" id="PF13637">
    <property type="entry name" value="Ank_4"/>
    <property type="match status" value="1"/>
</dbReference>
<dbReference type="SMART" id="SM00248">
    <property type="entry name" value="ANK"/>
    <property type="match status" value="22"/>
</dbReference>
<evidence type="ECO:0000259" key="5">
    <source>
        <dbReference type="Pfam" id="PF14420"/>
    </source>
</evidence>
<feature type="repeat" description="ANK" evidence="3">
    <location>
        <begin position="315"/>
        <end position="342"/>
    </location>
</feature>
<dbReference type="InterPro" id="IPR051165">
    <property type="entry name" value="Multifunctional_ANK_Repeat"/>
</dbReference>
<dbReference type="PRINTS" id="PR01415">
    <property type="entry name" value="ANKYRIN"/>
</dbReference>
<evidence type="ECO:0000256" key="1">
    <source>
        <dbReference type="ARBA" id="ARBA00022737"/>
    </source>
</evidence>
<feature type="repeat" description="ANK" evidence="3">
    <location>
        <begin position="412"/>
        <end position="444"/>
    </location>
</feature>
<feature type="repeat" description="ANK" evidence="3">
    <location>
        <begin position="953"/>
        <end position="985"/>
    </location>
</feature>
<feature type="repeat" description="ANK" evidence="3">
    <location>
        <begin position="605"/>
        <end position="637"/>
    </location>
</feature>
<evidence type="ECO:0000256" key="3">
    <source>
        <dbReference type="PROSITE-ProRule" id="PRU00023"/>
    </source>
</evidence>
<feature type="repeat" description="ANK" evidence="3">
    <location>
        <begin position="748"/>
        <end position="773"/>
    </location>
</feature>
<keyword evidence="1" id="KW-0677">Repeat</keyword>
<dbReference type="PROSITE" id="PS50297">
    <property type="entry name" value="ANK_REP_REGION"/>
    <property type="match status" value="12"/>
</dbReference>
<dbReference type="PANTHER" id="PTHR24123">
    <property type="entry name" value="ANKYRIN REPEAT-CONTAINING"/>
    <property type="match status" value="1"/>
</dbReference>
<dbReference type="Pfam" id="PF12796">
    <property type="entry name" value="Ank_2"/>
    <property type="match status" value="6"/>
</dbReference>
<proteinExistence type="predicted"/>
<dbReference type="InterPro" id="IPR025676">
    <property type="entry name" value="Clr5_dom"/>
</dbReference>
<comment type="caution">
    <text evidence="6">The sequence shown here is derived from an EMBL/GenBank/DDBJ whole genome shotgun (WGS) entry which is preliminary data.</text>
</comment>
<accession>A0ABR4HMZ2</accession>
<feature type="region of interest" description="Disordered" evidence="4">
    <location>
        <begin position="478"/>
        <end position="504"/>
    </location>
</feature>
<feature type="repeat" description="ANK" evidence="3">
    <location>
        <begin position="818"/>
        <end position="850"/>
    </location>
</feature>
<dbReference type="EMBL" id="JBFXLT010000024">
    <property type="protein sequence ID" value="KAL2816087.1"/>
    <property type="molecule type" value="Genomic_DNA"/>
</dbReference>
<keyword evidence="7" id="KW-1185">Reference proteome</keyword>
<feature type="repeat" description="ANK" evidence="3">
    <location>
        <begin position="570"/>
        <end position="602"/>
    </location>
</feature>
<organism evidence="6 7">
    <name type="scientific">Aspergillus granulosus</name>
    <dbReference type="NCBI Taxonomy" id="176169"/>
    <lineage>
        <taxon>Eukaryota</taxon>
        <taxon>Fungi</taxon>
        <taxon>Dikarya</taxon>
        <taxon>Ascomycota</taxon>
        <taxon>Pezizomycotina</taxon>
        <taxon>Eurotiomycetes</taxon>
        <taxon>Eurotiomycetidae</taxon>
        <taxon>Eurotiales</taxon>
        <taxon>Aspergillaceae</taxon>
        <taxon>Aspergillus</taxon>
        <taxon>Aspergillus subgen. Nidulantes</taxon>
    </lineage>
</organism>
<feature type="repeat" description="ANK" evidence="3">
    <location>
        <begin position="640"/>
        <end position="672"/>
    </location>
</feature>
<protein>
    <submittedName>
        <fullName evidence="6">Ankyrin repeat-containing domain protein</fullName>
    </submittedName>
</protein>
<feature type="compositionally biased region" description="Acidic residues" evidence="4">
    <location>
        <begin position="493"/>
        <end position="504"/>
    </location>
</feature>
<reference evidence="6 7" key="1">
    <citation type="submission" date="2024-07" db="EMBL/GenBank/DDBJ databases">
        <title>Section-level genome sequencing and comparative genomics of Aspergillus sections Usti and Cavernicolus.</title>
        <authorList>
            <consortium name="Lawrence Berkeley National Laboratory"/>
            <person name="Nybo J.L."/>
            <person name="Vesth T.C."/>
            <person name="Theobald S."/>
            <person name="Frisvad J.C."/>
            <person name="Larsen T.O."/>
            <person name="Kjaerboelling I."/>
            <person name="Rothschild-Mancinelli K."/>
            <person name="Lyhne E.K."/>
            <person name="Kogle M.E."/>
            <person name="Barry K."/>
            <person name="Clum A."/>
            <person name="Na H."/>
            <person name="Ledsgaard L."/>
            <person name="Lin J."/>
            <person name="Lipzen A."/>
            <person name="Kuo A."/>
            <person name="Riley R."/>
            <person name="Mondo S."/>
            <person name="Labutti K."/>
            <person name="Haridas S."/>
            <person name="Pangalinan J."/>
            <person name="Salamov A.A."/>
            <person name="Simmons B.A."/>
            <person name="Magnuson J.K."/>
            <person name="Chen J."/>
            <person name="Drula E."/>
            <person name="Henrissat B."/>
            <person name="Wiebenga A."/>
            <person name="Lubbers R.J."/>
            <person name="Gomes A.C."/>
            <person name="Makela M.R."/>
            <person name="Stajich J."/>
            <person name="Grigoriev I.V."/>
            <person name="Mortensen U.H."/>
            <person name="De Vries R.P."/>
            <person name="Baker S.E."/>
            <person name="Andersen M.R."/>
        </authorList>
    </citation>
    <scope>NUCLEOTIDE SEQUENCE [LARGE SCALE GENOMIC DNA]</scope>
    <source>
        <strain evidence="6 7">CBS 588.65</strain>
    </source>
</reference>
<keyword evidence="2 3" id="KW-0040">ANK repeat</keyword>
<feature type="repeat" description="ANK" evidence="3">
    <location>
        <begin position="1023"/>
        <end position="1055"/>
    </location>
</feature>
<dbReference type="PROSITE" id="PS50088">
    <property type="entry name" value="ANK_REPEAT"/>
    <property type="match status" value="15"/>
</dbReference>
<feature type="repeat" description="ANK" evidence="3">
    <location>
        <begin position="988"/>
        <end position="1020"/>
    </location>
</feature>
<feature type="repeat" description="ANK" evidence="3">
    <location>
        <begin position="675"/>
        <end position="707"/>
    </location>
</feature>
<gene>
    <name evidence="6" type="ORF">BJX63DRAFT_388243</name>
</gene>
<evidence type="ECO:0000256" key="2">
    <source>
        <dbReference type="ARBA" id="ARBA00023043"/>
    </source>
</evidence>
<dbReference type="Pfam" id="PF14420">
    <property type="entry name" value="Clr5"/>
    <property type="match status" value="1"/>
</dbReference>
<feature type="domain" description="Clr5" evidence="5">
    <location>
        <begin position="1"/>
        <end position="25"/>
    </location>
</feature>
<dbReference type="InterPro" id="IPR002110">
    <property type="entry name" value="Ankyrin_rpt"/>
</dbReference>
<name>A0ABR4HMZ2_9EURO</name>
<dbReference type="PANTHER" id="PTHR24123:SF33">
    <property type="entry name" value="PROTEIN HOS4"/>
    <property type="match status" value="1"/>
</dbReference>
<feature type="repeat" description="ANK" evidence="3">
    <location>
        <begin position="783"/>
        <end position="811"/>
    </location>
</feature>
<evidence type="ECO:0000313" key="6">
    <source>
        <dbReference type="EMBL" id="KAL2816087.1"/>
    </source>
</evidence>
<dbReference type="SUPFAM" id="SSF48403">
    <property type="entry name" value="Ankyrin repeat"/>
    <property type="match status" value="3"/>
</dbReference>
<dbReference type="InterPro" id="IPR036770">
    <property type="entry name" value="Ankyrin_rpt-contain_sf"/>
</dbReference>
<feature type="repeat" description="ANK" evidence="3">
    <location>
        <begin position="377"/>
        <end position="410"/>
    </location>
</feature>